<keyword evidence="1" id="KW-0472">Membrane</keyword>
<gene>
    <name evidence="3" type="ORF">J2Z56_002273</name>
    <name evidence="4" type="ORF">J2Z57_000631</name>
</gene>
<keyword evidence="3" id="KW-0418">Kinase</keyword>
<evidence type="ECO:0000313" key="5">
    <source>
        <dbReference type="Proteomes" id="UP001138672"/>
    </source>
</evidence>
<dbReference type="Proteomes" id="UP001231587">
    <property type="component" value="Unassembled WGS sequence"/>
</dbReference>
<accession>A0A9X0YJN0</accession>
<keyword evidence="1" id="KW-1133">Transmembrane helix</keyword>
<keyword evidence="3" id="KW-0808">Transferase</keyword>
<proteinExistence type="predicted"/>
<dbReference type="Pfam" id="PF06580">
    <property type="entry name" value="His_kinase"/>
    <property type="match status" value="1"/>
</dbReference>
<dbReference type="EMBL" id="JAUSUU010000001">
    <property type="protein sequence ID" value="MDQ0334209.1"/>
    <property type="molecule type" value="Genomic_DNA"/>
</dbReference>
<feature type="transmembrane region" description="Helical" evidence="1">
    <location>
        <begin position="50"/>
        <end position="70"/>
    </location>
</feature>
<dbReference type="EMBL" id="JAGGJQ010000006">
    <property type="protein sequence ID" value="MBP1840345.1"/>
    <property type="molecule type" value="Genomic_DNA"/>
</dbReference>
<dbReference type="OrthoDB" id="9809908at2"/>
<evidence type="ECO:0000313" key="6">
    <source>
        <dbReference type="Proteomes" id="UP001231587"/>
    </source>
</evidence>
<dbReference type="GO" id="GO:0016020">
    <property type="term" value="C:membrane"/>
    <property type="evidence" value="ECO:0007669"/>
    <property type="project" value="InterPro"/>
</dbReference>
<dbReference type="PANTHER" id="PTHR34220">
    <property type="entry name" value="SENSOR HISTIDINE KINASE YPDA"/>
    <property type="match status" value="1"/>
</dbReference>
<evidence type="ECO:0000313" key="4">
    <source>
        <dbReference type="EMBL" id="MDQ0334209.1"/>
    </source>
</evidence>
<dbReference type="GO" id="GO:0000155">
    <property type="term" value="F:phosphorelay sensor kinase activity"/>
    <property type="evidence" value="ECO:0007669"/>
    <property type="project" value="InterPro"/>
</dbReference>
<dbReference type="RefSeq" id="WP_057777847.1">
    <property type="nucleotide sequence ID" value="NZ_JAGGJQ010000006.1"/>
</dbReference>
<keyword evidence="6" id="KW-1185">Reference proteome</keyword>
<feature type="transmembrane region" description="Helical" evidence="1">
    <location>
        <begin position="77"/>
        <end position="100"/>
    </location>
</feature>
<dbReference type="Proteomes" id="UP001138672">
    <property type="component" value="Unassembled WGS sequence"/>
</dbReference>
<feature type="domain" description="Signal transduction histidine kinase internal region" evidence="2">
    <location>
        <begin position="160"/>
        <end position="238"/>
    </location>
</feature>
<evidence type="ECO:0000313" key="3">
    <source>
        <dbReference type="EMBL" id="MBP1840345.1"/>
    </source>
</evidence>
<comment type="caution">
    <text evidence="3">The sequence shown here is derived from an EMBL/GenBank/DDBJ whole genome shotgun (WGS) entry which is preliminary data.</text>
</comment>
<dbReference type="AlphaFoldDB" id="A0A9X0YJN0"/>
<feature type="transmembrane region" description="Helical" evidence="1">
    <location>
        <begin position="12"/>
        <end position="30"/>
    </location>
</feature>
<evidence type="ECO:0000259" key="2">
    <source>
        <dbReference type="Pfam" id="PF06580"/>
    </source>
</evidence>
<protein>
    <submittedName>
        <fullName evidence="3">Sensor histidine kinase YesM</fullName>
    </submittedName>
</protein>
<name>A0A9X0YJN0_9FLAO</name>
<sequence length="348" mass="40968">MPLFTLEVKQSISVKYHILFWLGYFMFNVVRWGSYFNDYWYSLKSNLIEFPIHIIVVYINVYYLIPKLILRKRYWHYLFSILFMLAMVYLVRTGLNYVLVTKSIWPEAENSGRFLELNHIVAVVLGELYVIGFVTAIKLLIDWSIEKQRNEELAKLQLSTELKYLRTQIQPHFFFNTLNNLYALTLTKSDNAPQLVIKISDMMQYVLYEVKSSKADLFEEINHINNFIDIARLRFNESIDFETDITGDIEDVEVPPLLFLTFIENCFKHGLKNSDTVTVKMSFNVVGKEHLEFNLVNSFKSNPDITHEQGIGIANTKRRLNLLFGSNYILETTIKDDTYNLFLKIPIR</sequence>
<feature type="transmembrane region" description="Helical" evidence="1">
    <location>
        <begin position="120"/>
        <end position="141"/>
    </location>
</feature>
<organism evidence="3 5">
    <name type="scientific">Formosa algae</name>
    <dbReference type="NCBI Taxonomy" id="225843"/>
    <lineage>
        <taxon>Bacteria</taxon>
        <taxon>Pseudomonadati</taxon>
        <taxon>Bacteroidota</taxon>
        <taxon>Flavobacteriia</taxon>
        <taxon>Flavobacteriales</taxon>
        <taxon>Flavobacteriaceae</taxon>
        <taxon>Formosa</taxon>
    </lineage>
</organism>
<dbReference type="InterPro" id="IPR010559">
    <property type="entry name" value="Sig_transdc_His_kin_internal"/>
</dbReference>
<dbReference type="PANTHER" id="PTHR34220:SF7">
    <property type="entry name" value="SENSOR HISTIDINE KINASE YPDA"/>
    <property type="match status" value="1"/>
</dbReference>
<evidence type="ECO:0000256" key="1">
    <source>
        <dbReference type="SAM" id="Phobius"/>
    </source>
</evidence>
<reference evidence="3" key="1">
    <citation type="submission" date="2021-03" db="EMBL/GenBank/DDBJ databases">
        <title>Genomic Encyclopedia of Type Strains, Phase IV (KMG-IV): sequencing the most valuable type-strain genomes for metagenomic binning, comparative biology and taxonomic classification.</title>
        <authorList>
            <person name="Goeker M."/>
        </authorList>
    </citation>
    <scope>NUCLEOTIDE SEQUENCE</scope>
    <source>
        <strain evidence="3">DSM 15523</strain>
        <strain evidence="4 6">DSM 16476</strain>
    </source>
</reference>
<keyword evidence="1" id="KW-0812">Transmembrane</keyword>
<dbReference type="InterPro" id="IPR050640">
    <property type="entry name" value="Bact_2-comp_sensor_kinase"/>
</dbReference>